<proteinExistence type="predicted"/>
<evidence type="ECO:0000256" key="6">
    <source>
        <dbReference type="SAM" id="MobiDB-lite"/>
    </source>
</evidence>
<feature type="domain" description="Zn(2)-C6 fungal-type" evidence="7">
    <location>
        <begin position="28"/>
        <end position="60"/>
    </location>
</feature>
<dbReference type="EMBL" id="MU853794">
    <property type="protein sequence ID" value="KAK3940568.1"/>
    <property type="molecule type" value="Genomic_DNA"/>
</dbReference>
<feature type="compositionally biased region" description="Polar residues" evidence="6">
    <location>
        <begin position="172"/>
        <end position="190"/>
    </location>
</feature>
<dbReference type="GO" id="GO:0005634">
    <property type="term" value="C:nucleus"/>
    <property type="evidence" value="ECO:0007669"/>
    <property type="project" value="UniProtKB-SubCell"/>
</dbReference>
<dbReference type="SMART" id="SM00066">
    <property type="entry name" value="GAL4"/>
    <property type="match status" value="1"/>
</dbReference>
<keyword evidence="4" id="KW-0804">Transcription</keyword>
<dbReference type="CDD" id="cd00067">
    <property type="entry name" value="GAL4"/>
    <property type="match status" value="1"/>
</dbReference>
<evidence type="ECO:0000256" key="4">
    <source>
        <dbReference type="ARBA" id="ARBA00023163"/>
    </source>
</evidence>
<keyword evidence="9" id="KW-1185">Reference proteome</keyword>
<evidence type="ECO:0000256" key="5">
    <source>
        <dbReference type="ARBA" id="ARBA00023242"/>
    </source>
</evidence>
<evidence type="ECO:0000256" key="2">
    <source>
        <dbReference type="ARBA" id="ARBA00023015"/>
    </source>
</evidence>
<accession>A0AAN6NA73</accession>
<dbReference type="SUPFAM" id="SSF57701">
    <property type="entry name" value="Zn2/Cys6 DNA-binding domain"/>
    <property type="match status" value="1"/>
</dbReference>
<feature type="compositionally biased region" description="Pro residues" evidence="6">
    <location>
        <begin position="624"/>
        <end position="633"/>
    </location>
</feature>
<evidence type="ECO:0000313" key="9">
    <source>
        <dbReference type="Proteomes" id="UP001303473"/>
    </source>
</evidence>
<name>A0AAN6NA73_9PEZI</name>
<evidence type="ECO:0000256" key="3">
    <source>
        <dbReference type="ARBA" id="ARBA00023125"/>
    </source>
</evidence>
<dbReference type="PROSITE" id="PS50048">
    <property type="entry name" value="ZN2_CY6_FUNGAL_2"/>
    <property type="match status" value="1"/>
</dbReference>
<feature type="region of interest" description="Disordered" evidence="6">
    <location>
        <begin position="622"/>
        <end position="648"/>
    </location>
</feature>
<evidence type="ECO:0000256" key="1">
    <source>
        <dbReference type="ARBA" id="ARBA00004123"/>
    </source>
</evidence>
<dbReference type="GO" id="GO:0000981">
    <property type="term" value="F:DNA-binding transcription factor activity, RNA polymerase II-specific"/>
    <property type="evidence" value="ECO:0007669"/>
    <property type="project" value="InterPro"/>
</dbReference>
<feature type="region of interest" description="Disordered" evidence="6">
    <location>
        <begin position="1"/>
        <end position="23"/>
    </location>
</feature>
<evidence type="ECO:0000259" key="7">
    <source>
        <dbReference type="PROSITE" id="PS50048"/>
    </source>
</evidence>
<comment type="subcellular location">
    <subcellularLocation>
        <location evidence="1">Nucleus</location>
    </subcellularLocation>
</comment>
<evidence type="ECO:0000313" key="8">
    <source>
        <dbReference type="EMBL" id="KAK3940568.1"/>
    </source>
</evidence>
<feature type="compositionally biased region" description="Low complexity" evidence="6">
    <location>
        <begin position="634"/>
        <end position="643"/>
    </location>
</feature>
<organism evidence="8 9">
    <name type="scientific">Diplogelasinospora grovesii</name>
    <dbReference type="NCBI Taxonomy" id="303347"/>
    <lineage>
        <taxon>Eukaryota</taxon>
        <taxon>Fungi</taxon>
        <taxon>Dikarya</taxon>
        <taxon>Ascomycota</taxon>
        <taxon>Pezizomycotina</taxon>
        <taxon>Sordariomycetes</taxon>
        <taxon>Sordariomycetidae</taxon>
        <taxon>Sordariales</taxon>
        <taxon>Diplogelasinosporaceae</taxon>
        <taxon>Diplogelasinospora</taxon>
    </lineage>
</organism>
<dbReference type="InterPro" id="IPR001138">
    <property type="entry name" value="Zn2Cys6_DnaBD"/>
</dbReference>
<feature type="region of interest" description="Disordered" evidence="6">
    <location>
        <begin position="62"/>
        <end position="92"/>
    </location>
</feature>
<dbReference type="GO" id="GO:0008270">
    <property type="term" value="F:zinc ion binding"/>
    <property type="evidence" value="ECO:0007669"/>
    <property type="project" value="InterPro"/>
</dbReference>
<protein>
    <recommendedName>
        <fullName evidence="7">Zn(2)-C6 fungal-type domain-containing protein</fullName>
    </recommendedName>
</protein>
<gene>
    <name evidence="8" type="ORF">QBC46DRAFT_458876</name>
</gene>
<dbReference type="Gene3D" id="4.10.240.10">
    <property type="entry name" value="Zn(2)-C6 fungal-type DNA-binding domain"/>
    <property type="match status" value="1"/>
</dbReference>
<feature type="compositionally biased region" description="Low complexity" evidence="6">
    <location>
        <begin position="155"/>
        <end position="165"/>
    </location>
</feature>
<dbReference type="PROSITE" id="PS00463">
    <property type="entry name" value="ZN2_CY6_FUNGAL_1"/>
    <property type="match status" value="1"/>
</dbReference>
<dbReference type="PANTHER" id="PTHR31845">
    <property type="entry name" value="FINGER DOMAIN PROTEIN, PUTATIVE-RELATED"/>
    <property type="match status" value="1"/>
</dbReference>
<feature type="region of interest" description="Disordered" evidence="6">
    <location>
        <begin position="155"/>
        <end position="195"/>
    </location>
</feature>
<keyword evidence="5" id="KW-0539">Nucleus</keyword>
<keyword evidence="3" id="KW-0238">DNA-binding</keyword>
<dbReference type="PANTHER" id="PTHR31845:SF39">
    <property type="entry name" value="TRANSCRIPTION FACTOR PBCR-RELATED"/>
    <property type="match status" value="1"/>
</dbReference>
<sequence length="744" mass="82214">MADRTAEKSPVTENKDRNPLARPRITNACEACRAAKVKCQASNQLGICRRCLDSKRECIFKTGPRTRRPRQSRLNNDTAPRPPPPAGPSKTFTIDIPMPYEDDVADSLEALRLSHEGFIDGLVPWSGDDDDDEMDGQDGYDYEFAADEQDWLGSVAGSSTSHASSLPVGASALSTPPGSVVNNPSGSNKSRMMPTAPSKMRSVASLGLQPQFNLDSATALLTTFRDTMIAHFPCVVIPEEATVSSLAKDRPFVLLAVLAAASGSRTLQGHSLYNEEFRKILGLKFVAGGERSMELLQGLVVYVAWYPFHLRPKNKQAFQYIRMAVDMVNDLELDQDPGTDELDGTSGPERLDEIRTYLSTYYLVSNFATTWNRTPPLLYGEYTGRCCDFIESRSPMKQDRILAWQVRLQRLVEETNDLRKNQRGHSQSEYQIGLMLKGMETQLAEWEGRMLPDVAAAPSLRIAVNFTRIFLSGAPLLKLPSVKLPNIDSSSTFRADPHRLASVIPALHATYDHFLTLPAAEINAFSGVDWGSFILAVILGFRMSFPLAVCPEWDDKEARRQIRFGEYLDRLCRMGKDRDEDGEEIRARLTPAASSQKSMDVLNASKIVLGVVRKKFQRRLAKLEPPPPPPPPAARAGMPHPGHGIIGNTAGTVGDSALQLDAGFGGCPMMDGSLEPYYAYWDETFSDPSSLNPRHHHHHHHAHSGLATLPPDMGQGMTATSYQDLWAAMTMGWAHTDDINFDGI</sequence>
<dbReference type="Proteomes" id="UP001303473">
    <property type="component" value="Unassembled WGS sequence"/>
</dbReference>
<comment type="caution">
    <text evidence="8">The sequence shown here is derived from an EMBL/GenBank/DDBJ whole genome shotgun (WGS) entry which is preliminary data.</text>
</comment>
<dbReference type="AlphaFoldDB" id="A0AAN6NA73"/>
<keyword evidence="2" id="KW-0805">Transcription regulation</keyword>
<reference evidence="9" key="1">
    <citation type="journal article" date="2023" name="Mol. Phylogenet. Evol.">
        <title>Genome-scale phylogeny and comparative genomics of the fungal order Sordariales.</title>
        <authorList>
            <person name="Hensen N."/>
            <person name="Bonometti L."/>
            <person name="Westerberg I."/>
            <person name="Brannstrom I.O."/>
            <person name="Guillou S."/>
            <person name="Cros-Aarteil S."/>
            <person name="Calhoun S."/>
            <person name="Haridas S."/>
            <person name="Kuo A."/>
            <person name="Mondo S."/>
            <person name="Pangilinan J."/>
            <person name="Riley R."/>
            <person name="LaButti K."/>
            <person name="Andreopoulos B."/>
            <person name="Lipzen A."/>
            <person name="Chen C."/>
            <person name="Yan M."/>
            <person name="Daum C."/>
            <person name="Ng V."/>
            <person name="Clum A."/>
            <person name="Steindorff A."/>
            <person name="Ohm R.A."/>
            <person name="Martin F."/>
            <person name="Silar P."/>
            <person name="Natvig D.O."/>
            <person name="Lalanne C."/>
            <person name="Gautier V."/>
            <person name="Ament-Velasquez S.L."/>
            <person name="Kruys A."/>
            <person name="Hutchinson M.I."/>
            <person name="Powell A.J."/>
            <person name="Barry K."/>
            <person name="Miller A.N."/>
            <person name="Grigoriev I.V."/>
            <person name="Debuchy R."/>
            <person name="Gladieux P."/>
            <person name="Hiltunen Thoren M."/>
            <person name="Johannesson H."/>
        </authorList>
    </citation>
    <scope>NUCLEOTIDE SEQUENCE [LARGE SCALE GENOMIC DNA]</scope>
    <source>
        <strain evidence="9">CBS 340.73</strain>
    </source>
</reference>
<dbReference type="InterPro" id="IPR036864">
    <property type="entry name" value="Zn2-C6_fun-type_DNA-bd_sf"/>
</dbReference>
<dbReference type="GO" id="GO:0000976">
    <property type="term" value="F:transcription cis-regulatory region binding"/>
    <property type="evidence" value="ECO:0007669"/>
    <property type="project" value="TreeGrafter"/>
</dbReference>
<dbReference type="InterPro" id="IPR051089">
    <property type="entry name" value="prtT"/>
</dbReference>